<reference evidence="1 2" key="1">
    <citation type="submission" date="2023-12" db="EMBL/GenBank/DDBJ databases">
        <title>Baltic Sea Cyanobacteria.</title>
        <authorList>
            <person name="Delbaje E."/>
            <person name="Fewer D.P."/>
            <person name="Shishido T.K."/>
        </authorList>
    </citation>
    <scope>NUCLEOTIDE SEQUENCE [LARGE SCALE GENOMIC DNA]</scope>
    <source>
        <strain evidence="1 2">CCNP 1315</strain>
    </source>
</reference>
<sequence>MLKLGFVPIPRPQYLFIGKIREGDAVGDDAIACKIYQGSSVVKFDWDNSITVEAGVRAIAARFPQLDVRIEGETMNNTTTRQYQHQSSTNNGNKANYSFNQQQTERAELERILGQWLNYHRWNKHKFQTKIQELFGKSSLNLLSNEEIRKLINVLSQLKSTTTEF</sequence>
<evidence type="ECO:0000313" key="2">
    <source>
        <dbReference type="Proteomes" id="UP001301728"/>
    </source>
</evidence>
<dbReference type="EMBL" id="JAYGHT010000135">
    <property type="protein sequence ID" value="MEA5521637.1"/>
    <property type="molecule type" value="Genomic_DNA"/>
</dbReference>
<organism evidence="1 2">
    <name type="scientific">Limnoraphis robusta CCNP1315</name>
    <dbReference type="NCBI Taxonomy" id="3110306"/>
    <lineage>
        <taxon>Bacteria</taxon>
        <taxon>Bacillati</taxon>
        <taxon>Cyanobacteriota</taxon>
        <taxon>Cyanophyceae</taxon>
        <taxon>Oscillatoriophycideae</taxon>
        <taxon>Oscillatoriales</taxon>
        <taxon>Sirenicapillariaceae</taxon>
        <taxon>Limnoraphis</taxon>
    </lineage>
</organism>
<dbReference type="RefSeq" id="WP_323219891.1">
    <property type="nucleotide sequence ID" value="NZ_JAYGHT010000135.1"/>
</dbReference>
<evidence type="ECO:0000313" key="1">
    <source>
        <dbReference type="EMBL" id="MEA5521637.1"/>
    </source>
</evidence>
<gene>
    <name evidence="1" type="ORF">VB854_22110</name>
</gene>
<name>A0ABU5U417_9CYAN</name>
<accession>A0ABU5U417</accession>
<protein>
    <submittedName>
        <fullName evidence="1">Uncharacterized protein</fullName>
    </submittedName>
</protein>
<comment type="caution">
    <text evidence="1">The sequence shown here is derived from an EMBL/GenBank/DDBJ whole genome shotgun (WGS) entry which is preliminary data.</text>
</comment>
<dbReference type="Proteomes" id="UP001301728">
    <property type="component" value="Unassembled WGS sequence"/>
</dbReference>
<keyword evidence="2" id="KW-1185">Reference proteome</keyword>
<proteinExistence type="predicted"/>